<accession>A0A8J2LIS2</accession>
<dbReference type="AlphaFoldDB" id="A0A8J2LIS2"/>
<comment type="caution">
    <text evidence="2">The sequence shown here is derived from an EMBL/GenBank/DDBJ whole genome shotgun (WGS) entry which is preliminary data.</text>
</comment>
<dbReference type="Proteomes" id="UP000708208">
    <property type="component" value="Unassembled WGS sequence"/>
</dbReference>
<feature type="chain" id="PRO_5035178326" evidence="1">
    <location>
        <begin position="21"/>
        <end position="164"/>
    </location>
</feature>
<dbReference type="OrthoDB" id="1434354at2759"/>
<evidence type="ECO:0000313" key="3">
    <source>
        <dbReference type="Proteomes" id="UP000708208"/>
    </source>
</evidence>
<protein>
    <submittedName>
        <fullName evidence="2">Uncharacterized protein</fullName>
    </submittedName>
</protein>
<organism evidence="2 3">
    <name type="scientific">Allacma fusca</name>
    <dbReference type="NCBI Taxonomy" id="39272"/>
    <lineage>
        <taxon>Eukaryota</taxon>
        <taxon>Metazoa</taxon>
        <taxon>Ecdysozoa</taxon>
        <taxon>Arthropoda</taxon>
        <taxon>Hexapoda</taxon>
        <taxon>Collembola</taxon>
        <taxon>Symphypleona</taxon>
        <taxon>Sminthuridae</taxon>
        <taxon>Allacma</taxon>
    </lineage>
</organism>
<evidence type="ECO:0000256" key="1">
    <source>
        <dbReference type="SAM" id="SignalP"/>
    </source>
</evidence>
<dbReference type="EMBL" id="CAJVCH010569913">
    <property type="protein sequence ID" value="CAG7833524.1"/>
    <property type="molecule type" value="Genomic_DNA"/>
</dbReference>
<keyword evidence="3" id="KW-1185">Reference proteome</keyword>
<sequence length="164" mass="19017">MARPSVIFTFLVLSFGKVYPQEGNITVSEVVQNFTAAENELYPSSLFNVKDVTINDLTPDLDTWESPQWMQVNYPYYLAGYDYDDRPVWVVEMGKYQMRKLVERGPEALKNFTKYCVQAAKIIIKSHKDRNPDGNRASFILDFDGLRFEQFAHIPSKSHRSSEF</sequence>
<gene>
    <name evidence="2" type="ORF">AFUS01_LOCUS43136</name>
</gene>
<proteinExistence type="predicted"/>
<keyword evidence="1" id="KW-0732">Signal</keyword>
<feature type="signal peptide" evidence="1">
    <location>
        <begin position="1"/>
        <end position="20"/>
    </location>
</feature>
<name>A0A8J2LIS2_9HEXA</name>
<evidence type="ECO:0000313" key="2">
    <source>
        <dbReference type="EMBL" id="CAG7833524.1"/>
    </source>
</evidence>
<reference evidence="2" key="1">
    <citation type="submission" date="2021-06" db="EMBL/GenBank/DDBJ databases">
        <authorList>
            <person name="Hodson N. C."/>
            <person name="Mongue J. A."/>
            <person name="Jaron S. K."/>
        </authorList>
    </citation>
    <scope>NUCLEOTIDE SEQUENCE</scope>
</reference>